<proteinExistence type="predicted"/>
<feature type="region of interest" description="Disordered" evidence="1">
    <location>
        <begin position="94"/>
        <end position="150"/>
    </location>
</feature>
<protein>
    <submittedName>
        <fullName evidence="2">Uncharacterized protein</fullName>
    </submittedName>
</protein>
<name>A0A1I4B1S0_9HYPH</name>
<evidence type="ECO:0000256" key="1">
    <source>
        <dbReference type="SAM" id="MobiDB-lite"/>
    </source>
</evidence>
<sequence>MRVPIFLTIGNELHALTRKLVMQIFISSVSTLCVMVIFSSFDKLTPGHIPAQTHLTAVDAKFVDGQASETLDDFVERVALSHVAGLRTTSTLASAQPESAAASEPATVPQLQASPQKRERPRADKAHVAANAPKPAHPAQALPVASEPAAAPEHTDIDWLAPLHYGNLLISKAGDIVAASDARIMEGMASVGDAVVSFTKKMH</sequence>
<gene>
    <name evidence="2" type="ORF">SAMN05444581_11264</name>
</gene>
<reference evidence="2 3" key="1">
    <citation type="submission" date="2016-10" db="EMBL/GenBank/DDBJ databases">
        <authorList>
            <person name="de Groot N.N."/>
        </authorList>
    </citation>
    <scope>NUCLEOTIDE SEQUENCE [LARGE SCALE GENOMIC DNA]</scope>
    <source>
        <strain evidence="2 3">NE2</strain>
    </source>
</reference>
<dbReference type="EMBL" id="FOSN01000012">
    <property type="protein sequence ID" value="SFK62097.1"/>
    <property type="molecule type" value="Genomic_DNA"/>
</dbReference>
<feature type="compositionally biased region" description="Low complexity" evidence="1">
    <location>
        <begin position="94"/>
        <end position="106"/>
    </location>
</feature>
<keyword evidence="3" id="KW-1185">Reference proteome</keyword>
<dbReference type="STRING" id="1612308.SAMN05444581_11264"/>
<feature type="compositionally biased region" description="Basic and acidic residues" evidence="1">
    <location>
        <begin position="116"/>
        <end position="127"/>
    </location>
</feature>
<dbReference type="OrthoDB" id="9925177at2"/>
<dbReference type="Proteomes" id="UP000198755">
    <property type="component" value="Unassembled WGS sequence"/>
</dbReference>
<evidence type="ECO:0000313" key="3">
    <source>
        <dbReference type="Proteomes" id="UP000198755"/>
    </source>
</evidence>
<dbReference type="AlphaFoldDB" id="A0A1I4B1S0"/>
<evidence type="ECO:0000313" key="2">
    <source>
        <dbReference type="EMBL" id="SFK62097.1"/>
    </source>
</evidence>
<dbReference type="RefSeq" id="WP_139223627.1">
    <property type="nucleotide sequence ID" value="NZ_FOSN01000012.1"/>
</dbReference>
<accession>A0A1I4B1S0</accession>
<organism evidence="2 3">
    <name type="scientific">Methylocapsa palsarum</name>
    <dbReference type="NCBI Taxonomy" id="1612308"/>
    <lineage>
        <taxon>Bacteria</taxon>
        <taxon>Pseudomonadati</taxon>
        <taxon>Pseudomonadota</taxon>
        <taxon>Alphaproteobacteria</taxon>
        <taxon>Hyphomicrobiales</taxon>
        <taxon>Beijerinckiaceae</taxon>
        <taxon>Methylocapsa</taxon>
    </lineage>
</organism>